<evidence type="ECO:0000313" key="3">
    <source>
        <dbReference type="Proteomes" id="UP000728647"/>
    </source>
</evidence>
<gene>
    <name evidence="2" type="ORF">HT576_08890</name>
</gene>
<dbReference type="EMBL" id="JABURA010000001">
    <property type="protein sequence ID" value="NUB91136.1"/>
    <property type="molecule type" value="Genomic_DNA"/>
</dbReference>
<dbReference type="AlphaFoldDB" id="A0A8J8KF20"/>
<accession>A0A8J8KF20</accession>
<sequence>MDNAMIAVGLKRASDVVHERASEAVVAAEANNTAAAERAASEASRMAQVAHGVNGDGLESAETLLREVRDRVPEDAHDGLDTAINEVMKAKERLPTDLPENPDIPNRSDTGAPRSAPGGR</sequence>
<organism evidence="2 3">
    <name type="scientific">Haloterrigena gelatinilytica</name>
    <dbReference type="NCBI Taxonomy" id="2741724"/>
    <lineage>
        <taxon>Archaea</taxon>
        <taxon>Methanobacteriati</taxon>
        <taxon>Methanobacteriota</taxon>
        <taxon>Stenosarchaea group</taxon>
        <taxon>Halobacteria</taxon>
        <taxon>Halobacteriales</taxon>
        <taxon>Natrialbaceae</taxon>
        <taxon>Haloterrigena</taxon>
    </lineage>
</organism>
<dbReference type="RefSeq" id="WP_174701801.1">
    <property type="nucleotide sequence ID" value="NZ_JABURA010000001.1"/>
</dbReference>
<name>A0A8J8KF20_9EURY</name>
<reference evidence="2" key="1">
    <citation type="submission" date="2020-06" db="EMBL/GenBank/DDBJ databases">
        <title>Haloterrigena sp. nov., an extremely halophilic archaeon isolated from a saline sediment.</title>
        <authorList>
            <person name="Liu B.-B."/>
        </authorList>
    </citation>
    <scope>NUCLEOTIDE SEQUENCE</scope>
    <source>
        <strain evidence="2">SYSU A121-1</strain>
    </source>
</reference>
<feature type="region of interest" description="Disordered" evidence="1">
    <location>
        <begin position="90"/>
        <end position="120"/>
    </location>
</feature>
<protein>
    <submittedName>
        <fullName evidence="2">Uncharacterized protein</fullName>
    </submittedName>
</protein>
<comment type="caution">
    <text evidence="2">The sequence shown here is derived from an EMBL/GenBank/DDBJ whole genome shotgun (WGS) entry which is preliminary data.</text>
</comment>
<dbReference type="Proteomes" id="UP000728647">
    <property type="component" value="Unassembled WGS sequence"/>
</dbReference>
<evidence type="ECO:0000256" key="1">
    <source>
        <dbReference type="SAM" id="MobiDB-lite"/>
    </source>
</evidence>
<evidence type="ECO:0000313" key="2">
    <source>
        <dbReference type="EMBL" id="NUB91136.1"/>
    </source>
</evidence>
<proteinExistence type="predicted"/>